<organism evidence="2 3">
    <name type="scientific">Dreissena polymorpha</name>
    <name type="common">Zebra mussel</name>
    <name type="synonym">Mytilus polymorpha</name>
    <dbReference type="NCBI Taxonomy" id="45954"/>
    <lineage>
        <taxon>Eukaryota</taxon>
        <taxon>Metazoa</taxon>
        <taxon>Spiralia</taxon>
        <taxon>Lophotrochozoa</taxon>
        <taxon>Mollusca</taxon>
        <taxon>Bivalvia</taxon>
        <taxon>Autobranchia</taxon>
        <taxon>Heteroconchia</taxon>
        <taxon>Euheterodonta</taxon>
        <taxon>Imparidentia</taxon>
        <taxon>Neoheterodontei</taxon>
        <taxon>Myida</taxon>
        <taxon>Dreissenoidea</taxon>
        <taxon>Dreissenidae</taxon>
        <taxon>Dreissena</taxon>
    </lineage>
</organism>
<protein>
    <submittedName>
        <fullName evidence="2">Uncharacterized protein</fullName>
    </submittedName>
</protein>
<reference evidence="2" key="2">
    <citation type="submission" date="2020-11" db="EMBL/GenBank/DDBJ databases">
        <authorList>
            <person name="McCartney M.A."/>
            <person name="Auch B."/>
            <person name="Kono T."/>
            <person name="Mallez S."/>
            <person name="Becker A."/>
            <person name="Gohl D.M."/>
            <person name="Silverstein K.A.T."/>
            <person name="Koren S."/>
            <person name="Bechman K.B."/>
            <person name="Herman A."/>
            <person name="Abrahante J.E."/>
            <person name="Garbe J."/>
        </authorList>
    </citation>
    <scope>NUCLEOTIDE SEQUENCE</scope>
    <source>
        <strain evidence="2">Duluth1</strain>
        <tissue evidence="2">Whole animal</tissue>
    </source>
</reference>
<proteinExistence type="predicted"/>
<keyword evidence="3" id="KW-1185">Reference proteome</keyword>
<accession>A0A9D4BQL1</accession>
<gene>
    <name evidence="2" type="ORF">DPMN_079990</name>
</gene>
<reference evidence="2" key="1">
    <citation type="journal article" date="2019" name="bioRxiv">
        <title>The Genome of the Zebra Mussel, Dreissena polymorpha: A Resource for Invasive Species Research.</title>
        <authorList>
            <person name="McCartney M.A."/>
            <person name="Auch B."/>
            <person name="Kono T."/>
            <person name="Mallez S."/>
            <person name="Zhang Y."/>
            <person name="Obille A."/>
            <person name="Becker A."/>
            <person name="Abrahante J.E."/>
            <person name="Garbe J."/>
            <person name="Badalamenti J.P."/>
            <person name="Herman A."/>
            <person name="Mangelson H."/>
            <person name="Liachko I."/>
            <person name="Sullivan S."/>
            <person name="Sone E.D."/>
            <person name="Koren S."/>
            <person name="Silverstein K.A.T."/>
            <person name="Beckman K.B."/>
            <person name="Gohl D.M."/>
        </authorList>
    </citation>
    <scope>NUCLEOTIDE SEQUENCE</scope>
    <source>
        <strain evidence="2">Duluth1</strain>
        <tissue evidence="2">Whole animal</tissue>
    </source>
</reference>
<comment type="caution">
    <text evidence="2">The sequence shown here is derived from an EMBL/GenBank/DDBJ whole genome shotgun (WGS) entry which is preliminary data.</text>
</comment>
<feature type="region of interest" description="Disordered" evidence="1">
    <location>
        <begin position="65"/>
        <end position="84"/>
    </location>
</feature>
<sequence>MLRIRRDLILSFLPQHFLLEPGVNSLRTVPFTEDSLFGGSIKAAITVYGEDQIFSSLKMEKQSCQSQGAFKRPASKPPTSPTAKNAKKSIFLLKMAFSIPHPAPHRPSFYTGRLPKNLSGRILKICLVGLLENGKPKPDQKTFKPSTS</sequence>
<evidence type="ECO:0000313" key="2">
    <source>
        <dbReference type="EMBL" id="KAH3704929.1"/>
    </source>
</evidence>
<evidence type="ECO:0000313" key="3">
    <source>
        <dbReference type="Proteomes" id="UP000828390"/>
    </source>
</evidence>
<dbReference type="EMBL" id="JAIWYP010000015">
    <property type="protein sequence ID" value="KAH3704929.1"/>
    <property type="molecule type" value="Genomic_DNA"/>
</dbReference>
<evidence type="ECO:0000256" key="1">
    <source>
        <dbReference type="SAM" id="MobiDB-lite"/>
    </source>
</evidence>
<dbReference type="AlphaFoldDB" id="A0A9D4BQL1"/>
<name>A0A9D4BQL1_DREPO</name>
<dbReference type="Proteomes" id="UP000828390">
    <property type="component" value="Unassembled WGS sequence"/>
</dbReference>